<gene>
    <name evidence="2" type="ORF">KH265_05430</name>
</gene>
<feature type="region of interest" description="Disordered" evidence="1">
    <location>
        <begin position="1"/>
        <end position="98"/>
    </location>
</feature>
<evidence type="ECO:0000256" key="1">
    <source>
        <dbReference type="SAM" id="MobiDB-lite"/>
    </source>
</evidence>
<reference evidence="2" key="1">
    <citation type="submission" date="2021-02" db="EMBL/GenBank/DDBJ databases">
        <title>Infant gut strain persistence is associated with maternal origin, phylogeny, and functional potential including surface adhesion and iron acquisition.</title>
        <authorList>
            <person name="Lou Y.C."/>
        </authorList>
    </citation>
    <scope>NUCLEOTIDE SEQUENCE</scope>
    <source>
        <strain evidence="2">L1_008_092G1_dasL1_008_092G1_concoct_16</strain>
    </source>
</reference>
<name>A0A943TDP4_9MICC</name>
<proteinExistence type="predicted"/>
<accession>A0A943TDP4</accession>
<protein>
    <submittedName>
        <fullName evidence="2">Uncharacterized protein</fullName>
    </submittedName>
</protein>
<evidence type="ECO:0000313" key="2">
    <source>
        <dbReference type="EMBL" id="MBS6635083.1"/>
    </source>
</evidence>
<comment type="caution">
    <text evidence="2">The sequence shown here is derived from an EMBL/GenBank/DDBJ whole genome shotgun (WGS) entry which is preliminary data.</text>
</comment>
<dbReference type="Proteomes" id="UP000739069">
    <property type="component" value="Unassembled WGS sequence"/>
</dbReference>
<sequence length="98" mass="10511">MASYSPVPKPRRGNRRVSGGGTVGGAEPRIAGLDPLSEASTAAVPGDRWAASKTADSGGGLQKKRAARRAAQPLTPEEKERLEWMRQQRPPHWGNNIV</sequence>
<dbReference type="EMBL" id="JAGZXI010000007">
    <property type="protein sequence ID" value="MBS6635083.1"/>
    <property type="molecule type" value="Genomic_DNA"/>
</dbReference>
<feature type="compositionally biased region" description="Basic and acidic residues" evidence="1">
    <location>
        <begin position="76"/>
        <end position="86"/>
    </location>
</feature>
<organism evidence="2 3">
    <name type="scientific">Rothia mucilaginosa</name>
    <dbReference type="NCBI Taxonomy" id="43675"/>
    <lineage>
        <taxon>Bacteria</taxon>
        <taxon>Bacillati</taxon>
        <taxon>Actinomycetota</taxon>
        <taxon>Actinomycetes</taxon>
        <taxon>Micrococcales</taxon>
        <taxon>Micrococcaceae</taxon>
        <taxon>Rothia</taxon>
    </lineage>
</organism>
<evidence type="ECO:0000313" key="3">
    <source>
        <dbReference type="Proteomes" id="UP000739069"/>
    </source>
</evidence>
<dbReference type="AlphaFoldDB" id="A0A943TDP4"/>